<dbReference type="Gene3D" id="3.40.640.10">
    <property type="entry name" value="Type I PLP-dependent aspartate aminotransferase-like (Major domain)"/>
    <property type="match status" value="1"/>
</dbReference>
<reference evidence="3 4" key="1">
    <citation type="journal article" date="2017" name="Genome Biol.">
        <title>New reference genome sequences of hot pepper reveal the massive evolution of plant disease-resistance genes by retroduplication.</title>
        <authorList>
            <person name="Kim S."/>
            <person name="Park J."/>
            <person name="Yeom S.I."/>
            <person name="Kim Y.M."/>
            <person name="Seo E."/>
            <person name="Kim K.T."/>
            <person name="Kim M.S."/>
            <person name="Lee J.M."/>
            <person name="Cheong K."/>
            <person name="Shin H.S."/>
            <person name="Kim S.B."/>
            <person name="Han K."/>
            <person name="Lee J."/>
            <person name="Park M."/>
            <person name="Lee H.A."/>
            <person name="Lee H.Y."/>
            <person name="Lee Y."/>
            <person name="Oh S."/>
            <person name="Lee J.H."/>
            <person name="Choi E."/>
            <person name="Choi E."/>
            <person name="Lee S.E."/>
            <person name="Jeon J."/>
            <person name="Kim H."/>
            <person name="Choi G."/>
            <person name="Song H."/>
            <person name="Lee J."/>
            <person name="Lee S.C."/>
            <person name="Kwon J.K."/>
            <person name="Lee H.Y."/>
            <person name="Koo N."/>
            <person name="Hong Y."/>
            <person name="Kim R.W."/>
            <person name="Kang W.H."/>
            <person name="Huh J.H."/>
            <person name="Kang B.C."/>
            <person name="Yang T.J."/>
            <person name="Lee Y.H."/>
            <person name="Bennetzen J.L."/>
            <person name="Choi D."/>
        </authorList>
    </citation>
    <scope>NUCLEOTIDE SEQUENCE [LARGE SCALE GENOMIC DNA]</scope>
    <source>
        <strain evidence="4">cv. PBC81</strain>
    </source>
</reference>
<dbReference type="OrthoDB" id="7042322at2759"/>
<evidence type="ECO:0000259" key="2">
    <source>
        <dbReference type="Pfam" id="PF00155"/>
    </source>
</evidence>
<keyword evidence="4" id="KW-1185">Reference proteome</keyword>
<dbReference type="GO" id="GO:0006572">
    <property type="term" value="P:L-tyrosine catabolic process"/>
    <property type="evidence" value="ECO:0007669"/>
    <property type="project" value="TreeGrafter"/>
</dbReference>
<sequence length="208" mass="23401">MTVYTLSFRNATCGLCWLLVVVNLLCGRSTYKRGGSSADAKGATDSFKSTTHSNGWMGGPMMFHLGKIERRWFVLTRGRDGKKAEILVISDEVYAHLTFGSKPFVPMVIFGSVAHIVTVGSISKRWIFPDWRLGWLVTNDPIGILTEYAVNLHLNLLEDIEDDLEFGFKMDKEESLMILPGKTEKVKAVTSQRRADSNFEEKANYLNN</sequence>
<dbReference type="PANTHER" id="PTHR45744">
    <property type="entry name" value="TYROSINE AMINOTRANSFERASE"/>
    <property type="match status" value="1"/>
</dbReference>
<feature type="signal peptide" evidence="1">
    <location>
        <begin position="1"/>
        <end position="27"/>
    </location>
</feature>
<dbReference type="GO" id="GO:0030170">
    <property type="term" value="F:pyridoxal phosphate binding"/>
    <property type="evidence" value="ECO:0007669"/>
    <property type="project" value="InterPro"/>
</dbReference>
<dbReference type="InterPro" id="IPR004839">
    <property type="entry name" value="Aminotransferase_I/II_large"/>
</dbReference>
<dbReference type="STRING" id="33114.A0A2G2X642"/>
<feature type="chain" id="PRO_5013928605" evidence="1">
    <location>
        <begin position="28"/>
        <end position="208"/>
    </location>
</feature>
<dbReference type="AlphaFoldDB" id="A0A2G2X642"/>
<evidence type="ECO:0000256" key="1">
    <source>
        <dbReference type="SAM" id="SignalP"/>
    </source>
</evidence>
<dbReference type="PANTHER" id="PTHR45744:SF11">
    <property type="entry name" value="TYROSINE AMINOTRANSFERASE"/>
    <property type="match status" value="1"/>
</dbReference>
<dbReference type="Proteomes" id="UP000224567">
    <property type="component" value="Unassembled WGS sequence"/>
</dbReference>
<dbReference type="EMBL" id="MLFT02000003">
    <property type="protein sequence ID" value="PHT52948.1"/>
    <property type="molecule type" value="Genomic_DNA"/>
</dbReference>
<keyword evidence="3" id="KW-0032">Aminotransferase</keyword>
<name>A0A2G2X642_CAPBA</name>
<keyword evidence="3" id="KW-0808">Transferase</keyword>
<dbReference type="InterPro" id="IPR015421">
    <property type="entry name" value="PyrdxlP-dep_Trfase_major"/>
</dbReference>
<keyword evidence="1" id="KW-0732">Signal</keyword>
<comment type="caution">
    <text evidence="3">The sequence shown here is derived from an EMBL/GenBank/DDBJ whole genome shotgun (WGS) entry which is preliminary data.</text>
</comment>
<dbReference type="SUPFAM" id="SSF53383">
    <property type="entry name" value="PLP-dependent transferases"/>
    <property type="match status" value="1"/>
</dbReference>
<proteinExistence type="predicted"/>
<gene>
    <name evidence="3" type="ORF">CQW23_07410</name>
</gene>
<dbReference type="InterPro" id="IPR015424">
    <property type="entry name" value="PyrdxlP-dep_Trfase"/>
</dbReference>
<feature type="domain" description="Aminotransferase class I/classII large" evidence="2">
    <location>
        <begin position="83"/>
        <end position="141"/>
    </location>
</feature>
<organism evidence="3 4">
    <name type="scientific">Capsicum baccatum</name>
    <name type="common">Peruvian pepper</name>
    <dbReference type="NCBI Taxonomy" id="33114"/>
    <lineage>
        <taxon>Eukaryota</taxon>
        <taxon>Viridiplantae</taxon>
        <taxon>Streptophyta</taxon>
        <taxon>Embryophyta</taxon>
        <taxon>Tracheophyta</taxon>
        <taxon>Spermatophyta</taxon>
        <taxon>Magnoliopsida</taxon>
        <taxon>eudicotyledons</taxon>
        <taxon>Gunneridae</taxon>
        <taxon>Pentapetalae</taxon>
        <taxon>asterids</taxon>
        <taxon>lamiids</taxon>
        <taxon>Solanales</taxon>
        <taxon>Solanaceae</taxon>
        <taxon>Solanoideae</taxon>
        <taxon>Capsiceae</taxon>
        <taxon>Capsicum</taxon>
    </lineage>
</organism>
<evidence type="ECO:0000313" key="4">
    <source>
        <dbReference type="Proteomes" id="UP000224567"/>
    </source>
</evidence>
<evidence type="ECO:0000313" key="3">
    <source>
        <dbReference type="EMBL" id="PHT52948.1"/>
    </source>
</evidence>
<dbReference type="Pfam" id="PF00155">
    <property type="entry name" value="Aminotran_1_2"/>
    <property type="match status" value="1"/>
</dbReference>
<reference evidence="4" key="2">
    <citation type="journal article" date="2017" name="J. Anim. Genet.">
        <title>Multiple reference genome sequences of hot pepper reveal the massive evolution of plant disease resistance genes by retroduplication.</title>
        <authorList>
            <person name="Kim S."/>
            <person name="Park J."/>
            <person name="Yeom S.-I."/>
            <person name="Kim Y.-M."/>
            <person name="Seo E."/>
            <person name="Kim K.-T."/>
            <person name="Kim M.-S."/>
            <person name="Lee J.M."/>
            <person name="Cheong K."/>
            <person name="Shin H.-S."/>
            <person name="Kim S.-B."/>
            <person name="Han K."/>
            <person name="Lee J."/>
            <person name="Park M."/>
            <person name="Lee H.-A."/>
            <person name="Lee H.-Y."/>
            <person name="Lee Y."/>
            <person name="Oh S."/>
            <person name="Lee J.H."/>
            <person name="Choi E."/>
            <person name="Choi E."/>
            <person name="Lee S.E."/>
            <person name="Jeon J."/>
            <person name="Kim H."/>
            <person name="Choi G."/>
            <person name="Song H."/>
            <person name="Lee J."/>
            <person name="Lee S.-C."/>
            <person name="Kwon J.-K."/>
            <person name="Lee H.-Y."/>
            <person name="Koo N."/>
            <person name="Hong Y."/>
            <person name="Kim R.W."/>
            <person name="Kang W.-H."/>
            <person name="Huh J.H."/>
            <person name="Kang B.-C."/>
            <person name="Yang T.-J."/>
            <person name="Lee Y.-H."/>
            <person name="Bennetzen J.L."/>
            <person name="Choi D."/>
        </authorList>
    </citation>
    <scope>NUCLEOTIDE SEQUENCE [LARGE SCALE GENOMIC DNA]</scope>
    <source>
        <strain evidence="4">cv. PBC81</strain>
    </source>
</reference>
<protein>
    <submittedName>
        <fullName evidence="3">Aminotransferase TAT2</fullName>
    </submittedName>
</protein>
<dbReference type="GO" id="GO:0004838">
    <property type="term" value="F:L-tyrosine-2-oxoglutarate transaminase activity"/>
    <property type="evidence" value="ECO:0007669"/>
    <property type="project" value="TreeGrafter"/>
</dbReference>
<accession>A0A2G2X642</accession>